<dbReference type="AlphaFoldDB" id="D3V7H9"/>
<proteinExistence type="predicted"/>
<sequence length="57" mass="6541">MPKNKKPDYISVFVFSGLPHFVYLPEAPLKIFFILSVIHPLHNTLKALLHLGLMQLI</sequence>
<gene>
    <name evidence="1" type="ordered locus">XBJ1_2667</name>
</gene>
<evidence type="ECO:0000313" key="1">
    <source>
        <dbReference type="EMBL" id="CBJ81791.1"/>
    </source>
</evidence>
<dbReference type="HOGENOM" id="CLU_2995649_0_0_6"/>
<organism evidence="1 2">
    <name type="scientific">Xenorhabdus bovienii (strain SS-2004)</name>
    <name type="common">Xenorhabdus nematophila subsp. bovienii</name>
    <dbReference type="NCBI Taxonomy" id="406818"/>
    <lineage>
        <taxon>Bacteria</taxon>
        <taxon>Pseudomonadati</taxon>
        <taxon>Pseudomonadota</taxon>
        <taxon>Gammaproteobacteria</taxon>
        <taxon>Enterobacterales</taxon>
        <taxon>Morganellaceae</taxon>
        <taxon>Xenorhabdus</taxon>
    </lineage>
</organism>
<accession>D3V7H9</accession>
<dbReference type="Proteomes" id="UP000002045">
    <property type="component" value="Chromosome"/>
</dbReference>
<reference evidence="1" key="1">
    <citation type="journal article" date="2011" name="PLoS ONE">
        <title>The entomopathogenic bacterial endosymbionts xenorhabdus and photorhabdus: convergent lifestyles from divergent genomes.</title>
        <authorList>
            <person name="Chaston J.M."/>
            <person name="Suen G."/>
            <person name="Tucker S.L."/>
            <person name="Andersen A.W."/>
            <person name="Bhasin A."/>
            <person name="Bode E."/>
            <person name="Bode H.B."/>
            <person name="Brachmann A.O."/>
            <person name="Cowles C.E."/>
            <person name="Cowles K.N."/>
            <person name="Darby C."/>
            <person name="de Leon L."/>
            <person name="Drace K."/>
            <person name="Du Z."/>
            <person name="Givaudan A."/>
            <person name="Herbert Tran E.E."/>
            <person name="Jewell K.A."/>
            <person name="Knack J.J."/>
            <person name="Krasomil-Osterfeld K.C."/>
            <person name="Kukor R."/>
            <person name="Lanois A."/>
            <person name="Latreille P."/>
            <person name="Leimgruber N.K."/>
            <person name="Lipke C.M."/>
            <person name="Liu R."/>
            <person name="Lu X."/>
            <person name="Martens E.C."/>
            <person name="Marri P.R."/>
            <person name="Medigue C."/>
            <person name="Menard M.L."/>
            <person name="Miller N.M."/>
            <person name="Morales-Soto N."/>
            <person name="Norton S."/>
            <person name="Ogier J.C."/>
            <person name="Orchard S.S."/>
            <person name="Park D."/>
            <person name="Park Y."/>
            <person name="Qurollo B.A."/>
            <person name="Sugar D.R."/>
            <person name="Richards G.R."/>
            <person name="Rouy Z."/>
            <person name="Slominski B."/>
            <person name="Slominski K."/>
            <person name="Snyder H."/>
            <person name="Tjaden B.C."/>
            <person name="van der Hoeven R."/>
            <person name="Welch R.D."/>
            <person name="Wheeler C."/>
            <person name="Xiang B."/>
            <person name="Barbazuk B."/>
            <person name="Gaudriault S."/>
            <person name="Goodner B."/>
            <person name="Slater S.C."/>
            <person name="Forst S."/>
            <person name="Goldman B.S."/>
            <person name="Goodrich-Blair H."/>
        </authorList>
    </citation>
    <scope>NUCLEOTIDE SEQUENCE [LARGE SCALE GENOMIC DNA]</scope>
    <source>
        <strain evidence="1">SS-2004</strain>
    </source>
</reference>
<dbReference type="KEGG" id="xbo:XBJ1_2667"/>
<dbReference type="STRING" id="406818.XBJ1_2667"/>
<protein>
    <submittedName>
        <fullName evidence="1">Uncharacterized protein</fullName>
    </submittedName>
</protein>
<evidence type="ECO:0000313" key="2">
    <source>
        <dbReference type="Proteomes" id="UP000002045"/>
    </source>
</evidence>
<dbReference type="EMBL" id="FN667741">
    <property type="protein sequence ID" value="CBJ81791.1"/>
    <property type="molecule type" value="Genomic_DNA"/>
</dbReference>
<name>D3V7H9_XENBS</name>